<evidence type="ECO:0000313" key="2">
    <source>
        <dbReference type="Proteomes" id="UP001163603"/>
    </source>
</evidence>
<dbReference type="Proteomes" id="UP001163603">
    <property type="component" value="Chromosome 8"/>
</dbReference>
<name>A0ACC0Y6B5_9ROSI</name>
<comment type="caution">
    <text evidence="1">The sequence shown here is derived from an EMBL/GenBank/DDBJ whole genome shotgun (WGS) entry which is preliminary data.</text>
</comment>
<accession>A0ACC0Y6B5</accession>
<sequence length="280" mass="32155">MSVSLLGFFPTQPPCCLLTSSLLSDNYQFNLSLTSHIYIYFTTPNQELHSLYANSLPSNSFAFLLFLILLIDQPIIIFFCFFFDMAMELQLGLALPTYNPTKGFDLNNFGKSNITKNKRNFDEAFGNIRDDHQSGMMPLLLWSGQPNEEDDQKKRTSSPINENEEEEKLVVGWPPIPSWRRKLLHHHHHQQQQQEGQMEGVAIARKIDLKLYHCFYTLTNSLIAKFAKYGKCNKRGVRYTLTYQDKGGDWLLAGDVPWQTFMESVQRLEIVKSGVVGSSI</sequence>
<dbReference type="EMBL" id="CM047743">
    <property type="protein sequence ID" value="KAJ0029888.1"/>
    <property type="molecule type" value="Genomic_DNA"/>
</dbReference>
<reference evidence="2" key="1">
    <citation type="journal article" date="2023" name="G3 (Bethesda)">
        <title>Genome assembly and association tests identify interacting loci associated with vigor, precocity, and sex in interspecific pistachio rootstocks.</title>
        <authorList>
            <person name="Palmer W."/>
            <person name="Jacygrad E."/>
            <person name="Sagayaradj S."/>
            <person name="Cavanaugh K."/>
            <person name="Han R."/>
            <person name="Bertier L."/>
            <person name="Beede B."/>
            <person name="Kafkas S."/>
            <person name="Golino D."/>
            <person name="Preece J."/>
            <person name="Michelmore R."/>
        </authorList>
    </citation>
    <scope>NUCLEOTIDE SEQUENCE [LARGE SCALE GENOMIC DNA]</scope>
</reference>
<evidence type="ECO:0000313" key="1">
    <source>
        <dbReference type="EMBL" id="KAJ0029888.1"/>
    </source>
</evidence>
<gene>
    <name evidence="1" type="ORF">Pint_12405</name>
</gene>
<keyword evidence="2" id="KW-1185">Reference proteome</keyword>
<proteinExistence type="predicted"/>
<protein>
    <submittedName>
        <fullName evidence="1">Uncharacterized protein</fullName>
    </submittedName>
</protein>
<organism evidence="1 2">
    <name type="scientific">Pistacia integerrima</name>
    <dbReference type="NCBI Taxonomy" id="434235"/>
    <lineage>
        <taxon>Eukaryota</taxon>
        <taxon>Viridiplantae</taxon>
        <taxon>Streptophyta</taxon>
        <taxon>Embryophyta</taxon>
        <taxon>Tracheophyta</taxon>
        <taxon>Spermatophyta</taxon>
        <taxon>Magnoliopsida</taxon>
        <taxon>eudicotyledons</taxon>
        <taxon>Gunneridae</taxon>
        <taxon>Pentapetalae</taxon>
        <taxon>rosids</taxon>
        <taxon>malvids</taxon>
        <taxon>Sapindales</taxon>
        <taxon>Anacardiaceae</taxon>
        <taxon>Pistacia</taxon>
    </lineage>
</organism>